<evidence type="ECO:0000313" key="2">
    <source>
        <dbReference type="EMBL" id="KHG03379.1"/>
    </source>
</evidence>
<sequence length="185" mass="20607">MFCIVYFNLQRCGSIIRCEKKKKFCFRSSILATVGSFHADKDLTTSNDYWLPTGSMLSPHLYLVSFLSKLLYSIKVASQGKIRSPLPGTPNSSSAKLNSSMTISFLRYSKGSTKRLRSTLYTTKWPFSATVDVLLLFVSVSKVAVGNVILFLLIAAILCHFLANWISFLALTILFTLRLIGETLG</sequence>
<evidence type="ECO:0000256" key="1">
    <source>
        <dbReference type="SAM" id="Phobius"/>
    </source>
</evidence>
<organism evidence="2 3">
    <name type="scientific">Gossypium arboreum</name>
    <name type="common">Tree cotton</name>
    <name type="synonym">Gossypium nanking</name>
    <dbReference type="NCBI Taxonomy" id="29729"/>
    <lineage>
        <taxon>Eukaryota</taxon>
        <taxon>Viridiplantae</taxon>
        <taxon>Streptophyta</taxon>
        <taxon>Embryophyta</taxon>
        <taxon>Tracheophyta</taxon>
        <taxon>Spermatophyta</taxon>
        <taxon>Magnoliopsida</taxon>
        <taxon>eudicotyledons</taxon>
        <taxon>Gunneridae</taxon>
        <taxon>Pentapetalae</taxon>
        <taxon>rosids</taxon>
        <taxon>malvids</taxon>
        <taxon>Malvales</taxon>
        <taxon>Malvaceae</taxon>
        <taxon>Malvoideae</taxon>
        <taxon>Gossypium</taxon>
    </lineage>
</organism>
<reference evidence="3" key="1">
    <citation type="submission" date="2014-09" db="EMBL/GenBank/DDBJ databases">
        <authorList>
            <person name="Mudge J."/>
            <person name="Ramaraj T."/>
            <person name="Lindquist I.E."/>
            <person name="Bharti A.K."/>
            <person name="Sundararajan A."/>
            <person name="Cameron C.T."/>
            <person name="Woodward J.E."/>
            <person name="May G.D."/>
            <person name="Brubaker C."/>
            <person name="Broadhvest J."/>
            <person name="Wilkins T.A."/>
        </authorList>
    </citation>
    <scope>NUCLEOTIDE SEQUENCE</scope>
    <source>
        <strain evidence="3">cv. AKA8401</strain>
    </source>
</reference>
<dbReference type="EMBL" id="JRRC01350013">
    <property type="protein sequence ID" value="KHG03379.1"/>
    <property type="molecule type" value="Genomic_DNA"/>
</dbReference>
<feature type="transmembrane region" description="Helical" evidence="1">
    <location>
        <begin position="151"/>
        <end position="177"/>
    </location>
</feature>
<keyword evidence="1" id="KW-0472">Membrane</keyword>
<accession>A0A0B0MV64</accession>
<keyword evidence="3" id="KW-1185">Reference proteome</keyword>
<keyword evidence="1" id="KW-1133">Transmembrane helix</keyword>
<feature type="transmembrane region" description="Helical" evidence="1">
    <location>
        <begin position="125"/>
        <end position="145"/>
    </location>
</feature>
<comment type="caution">
    <text evidence="2">The sequence shown here is derived from an EMBL/GenBank/DDBJ whole genome shotgun (WGS) entry which is preliminary data.</text>
</comment>
<proteinExistence type="predicted"/>
<name>A0A0B0MV64_GOSAR</name>
<dbReference type="AlphaFoldDB" id="A0A0B0MV64"/>
<dbReference type="Proteomes" id="UP000032142">
    <property type="component" value="Unassembled WGS sequence"/>
</dbReference>
<evidence type="ECO:0000313" key="3">
    <source>
        <dbReference type="Proteomes" id="UP000032142"/>
    </source>
</evidence>
<keyword evidence="1" id="KW-0812">Transmembrane</keyword>
<gene>
    <name evidence="2" type="ORF">F383_27660</name>
</gene>
<protein>
    <submittedName>
        <fullName evidence="2">Translocase, chloroplastic-like protein</fullName>
    </submittedName>
</protein>